<name>A0A1I7HRW7_9PROT</name>
<organism evidence="1 2">
    <name type="scientific">Nitrosospira multiformis</name>
    <dbReference type="NCBI Taxonomy" id="1231"/>
    <lineage>
        <taxon>Bacteria</taxon>
        <taxon>Pseudomonadati</taxon>
        <taxon>Pseudomonadota</taxon>
        <taxon>Betaproteobacteria</taxon>
        <taxon>Nitrosomonadales</taxon>
        <taxon>Nitrosomonadaceae</taxon>
        <taxon>Nitrosospira</taxon>
    </lineage>
</organism>
<evidence type="ECO:0000313" key="1">
    <source>
        <dbReference type="EMBL" id="SFU63485.1"/>
    </source>
</evidence>
<dbReference type="OrthoDB" id="9255876at2"/>
<gene>
    <name evidence="1" type="ORF">SAMN05216417_11164</name>
</gene>
<reference evidence="1 2" key="1">
    <citation type="submission" date="2016-10" db="EMBL/GenBank/DDBJ databases">
        <authorList>
            <person name="de Groot N.N."/>
        </authorList>
    </citation>
    <scope>NUCLEOTIDE SEQUENCE [LARGE SCALE GENOMIC DNA]</scope>
    <source>
        <strain evidence="1 2">Nl14</strain>
    </source>
</reference>
<dbReference type="AlphaFoldDB" id="A0A1I7HRW7"/>
<dbReference type="EMBL" id="FPBZ01000011">
    <property type="protein sequence ID" value="SFU63485.1"/>
    <property type="molecule type" value="Genomic_DNA"/>
</dbReference>
<dbReference type="RefSeq" id="WP_074975140.1">
    <property type="nucleotide sequence ID" value="NZ_FPBZ01000011.1"/>
</dbReference>
<accession>A0A1I7HRW7</accession>
<protein>
    <recommendedName>
        <fullName evidence="3">RiboL-PSP-HEPN domain-containing protein</fullName>
    </recommendedName>
</protein>
<evidence type="ECO:0008006" key="3">
    <source>
        <dbReference type="Google" id="ProtNLM"/>
    </source>
</evidence>
<proteinExistence type="predicted"/>
<dbReference type="Proteomes" id="UP000182649">
    <property type="component" value="Unassembled WGS sequence"/>
</dbReference>
<evidence type="ECO:0000313" key="2">
    <source>
        <dbReference type="Proteomes" id="UP000182649"/>
    </source>
</evidence>
<sequence>MTNIDELSSTLFEQAKRFLEKAEEESAEEAKSAFCNAALLLGFSSLEAHINAMADELTLRPNLGILEQSILSESEYKLKGGKFELTGKLKMYRLEDRIQFIIASFSTANPPTAETWWSSLTESIGLRNQLVHPKSGLNITKVQVASCLSAILACLDHLYISIFKKPYPSRNRGLNSHLSF</sequence>